<name>A0A0P0CU89_9BACT</name>
<sequence length="713" mass="81195">MACLFSCSASDTTTSASSGSGKINRKALVTRHNVVLTSPDTLASLSVGNGDFAYTVDVSGLQSFPEYYDRGVSLGTQSQWGWHVIPTDQNYTIQDVARYDTAANGKVIPFPVQHKGTGRKVDAMNWLRTNPHRLHLGIVGLVLLKENGEQVQVQDLQQIQQKLDLWTGKIESKYVVEGVPVTVELYGHQEQDGISAKVTSPLITKGRLKVSLKFPYGATCHVCPGYDWENQNKHSTTLARSEANANQVQLTRKLDSTVYYTSVQWREEGQFTEKQKHQFELTPSSKEGSLEFSVLFTQRQVMDVPAFKETQASSEEEWKKFWTEGGVIDFSGSTDPRAKELERRVILSQYLTKIQCTGDLPPQETGLTFNSWYGKPHLEMHWWHGVHFALWNRLDLLEKSLPWYTKVIDKARATAKWQGYDGVRWQKMTDPNGNESPSSVGPYLVWQQPHIIYFAELVYRQNPTKETLEKYQNLVFETAKFMASFPTYSEKDKKYHLASPIIPAQELFPAKETNDPPFELAYWYYGLTTAQEWRKRMGLPADKKWQDVIDKLAPLAIKEGLYLPSATHPQAYTNDFYRRDHPVVVGAYGYLPLSNKVDTTIMLNTYNEILKKWQWNTTWGWDYPLMAMSAARLNSPEKAVDALFMDAQKNTYLPNGHNYQDERLRIYLPGNGGLLTAVAMMAAGWDGAPNRPTPGFPNNGKWKVRWEGLHKMP</sequence>
<dbReference type="GO" id="GO:0005975">
    <property type="term" value="P:carbohydrate metabolic process"/>
    <property type="evidence" value="ECO:0007669"/>
    <property type="project" value="InterPro"/>
</dbReference>
<dbReference type="KEGG" id="rti:DC20_01255"/>
<accession>A0A0P0CU89</accession>
<proteinExistence type="predicted"/>
<dbReference type="SUPFAM" id="SSF48208">
    <property type="entry name" value="Six-hairpin glycosidases"/>
    <property type="match status" value="1"/>
</dbReference>
<dbReference type="Gene3D" id="1.50.10.10">
    <property type="match status" value="1"/>
</dbReference>
<dbReference type="InterPro" id="IPR012341">
    <property type="entry name" value="6hp_glycosidase-like_sf"/>
</dbReference>
<dbReference type="OrthoDB" id="127395at2"/>
<protein>
    <recommendedName>
        <fullName evidence="3">Glycoside hydrolase family 65</fullName>
    </recommendedName>
</protein>
<keyword evidence="2" id="KW-1185">Reference proteome</keyword>
<organism evidence="1 2">
    <name type="scientific">Rufibacter tibetensis</name>
    <dbReference type="NCBI Taxonomy" id="512763"/>
    <lineage>
        <taxon>Bacteria</taxon>
        <taxon>Pseudomonadati</taxon>
        <taxon>Bacteroidota</taxon>
        <taxon>Cytophagia</taxon>
        <taxon>Cytophagales</taxon>
        <taxon>Hymenobacteraceae</taxon>
        <taxon>Rufibacter</taxon>
    </lineage>
</organism>
<reference evidence="1 2" key="1">
    <citation type="submission" date="2015-08" db="EMBL/GenBank/DDBJ databases">
        <title>Complete genome sequence of Rufibacter tibetensis strain 1351t, a radiation-resistant bacterium from tibet plateau.</title>
        <authorList>
            <person name="Dai J."/>
        </authorList>
    </citation>
    <scope>NUCLEOTIDE SEQUENCE [LARGE SCALE GENOMIC DNA]</scope>
    <source>
        <strain evidence="1 2">1351</strain>
    </source>
</reference>
<gene>
    <name evidence="1" type="ORF">DC20_01255</name>
</gene>
<evidence type="ECO:0000313" key="2">
    <source>
        <dbReference type="Proteomes" id="UP000061382"/>
    </source>
</evidence>
<dbReference type="AlphaFoldDB" id="A0A0P0CU89"/>
<dbReference type="PATRIC" id="fig|512763.3.peg.281"/>
<evidence type="ECO:0008006" key="3">
    <source>
        <dbReference type="Google" id="ProtNLM"/>
    </source>
</evidence>
<dbReference type="STRING" id="512763.DC20_01255"/>
<dbReference type="InterPro" id="IPR008928">
    <property type="entry name" value="6-hairpin_glycosidase_sf"/>
</dbReference>
<dbReference type="Proteomes" id="UP000061382">
    <property type="component" value="Chromosome"/>
</dbReference>
<dbReference type="EMBL" id="CP012643">
    <property type="protein sequence ID" value="ALJ01114.1"/>
    <property type="molecule type" value="Genomic_DNA"/>
</dbReference>
<evidence type="ECO:0000313" key="1">
    <source>
        <dbReference type="EMBL" id="ALJ01114.1"/>
    </source>
</evidence>